<dbReference type="GO" id="GO:0003676">
    <property type="term" value="F:nucleic acid binding"/>
    <property type="evidence" value="ECO:0007669"/>
    <property type="project" value="InterPro"/>
</dbReference>
<evidence type="ECO:0008006" key="3">
    <source>
        <dbReference type="Google" id="ProtNLM"/>
    </source>
</evidence>
<dbReference type="AlphaFoldDB" id="A0AAF0TCH3"/>
<dbReference type="PANTHER" id="PTHR45835:SF91">
    <property type="entry name" value="RETROTRANSPOSON, TY3-GYPSY SUBCLASS-LIKE PROTEIN"/>
    <property type="match status" value="1"/>
</dbReference>
<sequence>MDGQAECTIQTLENMLRACVMDFKGNWDDHLPLIEFAYNKIYHSSIEIATFEALYMRRCRSPIRWFKVWDVEFIGPYLVYKSMEKLRNIQEKLKTTQSHHKSYTDVRIRDLELKVND</sequence>
<evidence type="ECO:0000313" key="2">
    <source>
        <dbReference type="Proteomes" id="UP001234989"/>
    </source>
</evidence>
<accession>A0AAF0TCH3</accession>
<reference evidence="1" key="1">
    <citation type="submission" date="2023-08" db="EMBL/GenBank/DDBJ databases">
        <title>A de novo genome assembly of Solanum verrucosum Schlechtendal, a Mexican diploid species geographically isolated from the other diploid A-genome species in potato relatives.</title>
        <authorList>
            <person name="Hosaka K."/>
        </authorList>
    </citation>
    <scope>NUCLEOTIDE SEQUENCE</scope>
    <source>
        <tissue evidence="1">Young leaves</tissue>
    </source>
</reference>
<proteinExistence type="predicted"/>
<dbReference type="InterPro" id="IPR012337">
    <property type="entry name" value="RNaseH-like_sf"/>
</dbReference>
<dbReference type="EMBL" id="CP133612">
    <property type="protein sequence ID" value="WMV08140.1"/>
    <property type="molecule type" value="Genomic_DNA"/>
</dbReference>
<organism evidence="1 2">
    <name type="scientific">Solanum verrucosum</name>
    <dbReference type="NCBI Taxonomy" id="315347"/>
    <lineage>
        <taxon>Eukaryota</taxon>
        <taxon>Viridiplantae</taxon>
        <taxon>Streptophyta</taxon>
        <taxon>Embryophyta</taxon>
        <taxon>Tracheophyta</taxon>
        <taxon>Spermatophyta</taxon>
        <taxon>Magnoliopsida</taxon>
        <taxon>eudicotyledons</taxon>
        <taxon>Gunneridae</taxon>
        <taxon>Pentapetalae</taxon>
        <taxon>asterids</taxon>
        <taxon>lamiids</taxon>
        <taxon>Solanales</taxon>
        <taxon>Solanaceae</taxon>
        <taxon>Solanoideae</taxon>
        <taxon>Solaneae</taxon>
        <taxon>Solanum</taxon>
    </lineage>
</organism>
<dbReference type="PANTHER" id="PTHR45835">
    <property type="entry name" value="YALI0A06105P"/>
    <property type="match status" value="1"/>
</dbReference>
<dbReference type="Gene3D" id="3.30.420.10">
    <property type="entry name" value="Ribonuclease H-like superfamily/Ribonuclease H"/>
    <property type="match status" value="1"/>
</dbReference>
<dbReference type="InterPro" id="IPR036397">
    <property type="entry name" value="RNaseH_sf"/>
</dbReference>
<gene>
    <name evidence="1" type="ORF">MTR67_001525</name>
</gene>
<name>A0AAF0TCH3_SOLVR</name>
<keyword evidence="2" id="KW-1185">Reference proteome</keyword>
<dbReference type="Proteomes" id="UP001234989">
    <property type="component" value="Chromosome 1"/>
</dbReference>
<evidence type="ECO:0000313" key="1">
    <source>
        <dbReference type="EMBL" id="WMV08140.1"/>
    </source>
</evidence>
<protein>
    <recommendedName>
        <fullName evidence="3">Reverse transcriptase domain-containing protein</fullName>
    </recommendedName>
</protein>
<dbReference type="SUPFAM" id="SSF53098">
    <property type="entry name" value="Ribonuclease H-like"/>
    <property type="match status" value="1"/>
</dbReference>